<evidence type="ECO:0000313" key="8">
    <source>
        <dbReference type="Proteomes" id="UP000677228"/>
    </source>
</evidence>
<gene>
    <name evidence="6" type="ORF">OVA965_LOCUS32230</name>
    <name evidence="7" type="ORF">TMI583_LOCUS33085</name>
</gene>
<dbReference type="AlphaFoldDB" id="A0A8S2F816"/>
<dbReference type="PROSITE" id="PS50966">
    <property type="entry name" value="ZF_SWIM"/>
    <property type="match status" value="1"/>
</dbReference>
<proteinExistence type="predicted"/>
<dbReference type="EMBL" id="CAJOBA010046644">
    <property type="protein sequence ID" value="CAF4191937.1"/>
    <property type="molecule type" value="Genomic_DNA"/>
</dbReference>
<dbReference type="GO" id="GO:0008270">
    <property type="term" value="F:zinc ion binding"/>
    <property type="evidence" value="ECO:0007669"/>
    <property type="project" value="UniProtKB-KW"/>
</dbReference>
<dbReference type="PANTHER" id="PTHR23080">
    <property type="entry name" value="THAP DOMAIN PROTEIN"/>
    <property type="match status" value="1"/>
</dbReference>
<dbReference type="InterPro" id="IPR007527">
    <property type="entry name" value="Znf_SWIM"/>
</dbReference>
<evidence type="ECO:0000256" key="2">
    <source>
        <dbReference type="ARBA" id="ARBA00022723"/>
    </source>
</evidence>
<feature type="region of interest" description="Disordered" evidence="4">
    <location>
        <begin position="661"/>
        <end position="683"/>
    </location>
</feature>
<evidence type="ECO:0000313" key="6">
    <source>
        <dbReference type="EMBL" id="CAF1383723.1"/>
    </source>
</evidence>
<organism evidence="6 8">
    <name type="scientific">Didymodactylos carnosus</name>
    <dbReference type="NCBI Taxonomy" id="1234261"/>
    <lineage>
        <taxon>Eukaryota</taxon>
        <taxon>Metazoa</taxon>
        <taxon>Spiralia</taxon>
        <taxon>Gnathifera</taxon>
        <taxon>Rotifera</taxon>
        <taxon>Eurotatoria</taxon>
        <taxon>Bdelloidea</taxon>
        <taxon>Philodinida</taxon>
        <taxon>Philodinidae</taxon>
        <taxon>Didymodactylos</taxon>
    </lineage>
</organism>
<evidence type="ECO:0000313" key="7">
    <source>
        <dbReference type="EMBL" id="CAF4191937.1"/>
    </source>
</evidence>
<dbReference type="EMBL" id="CAJNOK010024947">
    <property type="protein sequence ID" value="CAF1383723.1"/>
    <property type="molecule type" value="Genomic_DNA"/>
</dbReference>
<feature type="compositionally biased region" description="Acidic residues" evidence="4">
    <location>
        <begin position="662"/>
        <end position="677"/>
    </location>
</feature>
<accession>A0A8S2F816</accession>
<dbReference type="Proteomes" id="UP000677228">
    <property type="component" value="Unassembled WGS sequence"/>
</dbReference>
<evidence type="ECO:0000256" key="1">
    <source>
        <dbReference type="ARBA" id="ARBA00001968"/>
    </source>
</evidence>
<dbReference type="Pfam" id="PF13359">
    <property type="entry name" value="DDE_Tnp_4"/>
    <property type="match status" value="1"/>
</dbReference>
<name>A0A8S2F816_9BILA</name>
<keyword evidence="3" id="KW-0862">Zinc</keyword>
<comment type="caution">
    <text evidence="6">The sequence shown here is derived from an EMBL/GenBank/DDBJ whole genome shotgun (WGS) entry which is preliminary data.</text>
</comment>
<dbReference type="InterPro" id="IPR027806">
    <property type="entry name" value="HARBI1_dom"/>
</dbReference>
<keyword evidence="3" id="KW-0863">Zinc-finger</keyword>
<reference evidence="6" key="1">
    <citation type="submission" date="2021-02" db="EMBL/GenBank/DDBJ databases">
        <authorList>
            <person name="Nowell W R."/>
        </authorList>
    </citation>
    <scope>NUCLEOTIDE SEQUENCE</scope>
</reference>
<feature type="domain" description="SWIM-type" evidence="5">
    <location>
        <begin position="595"/>
        <end position="634"/>
    </location>
</feature>
<evidence type="ECO:0000256" key="3">
    <source>
        <dbReference type="PROSITE-ProRule" id="PRU00325"/>
    </source>
</evidence>
<protein>
    <recommendedName>
        <fullName evidence="5">SWIM-type domain-containing protein</fullName>
    </recommendedName>
</protein>
<dbReference type="Proteomes" id="UP000682733">
    <property type="component" value="Unassembled WGS sequence"/>
</dbReference>
<comment type="cofactor">
    <cofactor evidence="1">
        <name>a divalent metal cation</name>
        <dbReference type="ChEBI" id="CHEBI:60240"/>
    </cofactor>
</comment>
<evidence type="ECO:0000256" key="4">
    <source>
        <dbReference type="SAM" id="MobiDB-lite"/>
    </source>
</evidence>
<sequence>MEPNEVTERTFVTIGTQTEILNTTSLTRSDSFNMIVDPPSSSTTPVTAAGPSASSTTSSVTSVITLPFHRLTKSHNRCPVCLYYYSDTGSSALQFESYTRVRAFSEHNIVIVSGARCCVRHVDSGYFTTQALQLILHGEKRCDLSLEELLDIFTATKHEFLSKVSTVQDASNTPPLDFDGFTRLSSDNYYVLTGLKLEDFNNLCSRIPRTSLKDTSNRSARTAIACLLMKLRLGVSHQVLATLLLFKDKRTVSRVIHSARKALIEHFVPHFLGFEHITRRDVIDIHTRPLADLLLSDQPGRVILILDGTYIYFQKSANNVLQRRTFSLHKGKPLVKPMLITTTTGYIVACMGPYFADYKNNDAEITKHILCHNKENIAKWLRKGDILVIDRGFRDALDYLHLLGYQTHMPAFLSKGAKQFDTASANQTRFVTKIRWVIESANGRIKQWRLFDKVLPNSLLKTVGDLVAIVCALQNSYGAPFIQSMKKDKELAQKMLHLRDETNELGDLVAKLRDKAEKPLQWKELDASDTVPDFPHLTFKQLNDLTLGTYQLKQAKSYTVEHLAADGKYVVKVGKHRPDLIKAKIRSRHRNSVSYDVWIRYSSQEILGWYCTCPAGARVVGCCAHSASIIWYLSFARHHPEHLKQESSTFLNSLADAAEYSDISDDSGPDSDSDDENTLYSLA</sequence>
<evidence type="ECO:0000259" key="5">
    <source>
        <dbReference type="PROSITE" id="PS50966"/>
    </source>
</evidence>
<keyword evidence="2" id="KW-0479">Metal-binding</keyword>